<proteinExistence type="predicted"/>
<sequence>MSASASAQSVHMPMVGRQFPSIGIAAQGGAVIDVPDSGIRMSPAAGGVARLGLHHIVGPRLSMSAEVGLGATYLGEHPMATAPPADAEVGFAWQLAVLARYFPIYERSGLTFGGGLQYSGLRLSDVPSTQMGAELRAGYYRWHSEERFWTLELGLSIPLIEGLTLPTEFANPDEPSSPTVERTWHYVRASLGLSFAF</sequence>
<organism evidence="1 2">
    <name type="scientific">Lujinxingia vulgaris</name>
    <dbReference type="NCBI Taxonomy" id="2600176"/>
    <lineage>
        <taxon>Bacteria</taxon>
        <taxon>Deltaproteobacteria</taxon>
        <taxon>Bradymonadales</taxon>
        <taxon>Lujinxingiaceae</taxon>
        <taxon>Lujinxingia</taxon>
    </lineage>
</organism>
<evidence type="ECO:0000313" key="1">
    <source>
        <dbReference type="EMBL" id="TXD43650.1"/>
    </source>
</evidence>
<dbReference type="EMBL" id="VOSL01000008">
    <property type="protein sequence ID" value="TXD43650.1"/>
    <property type="molecule type" value="Genomic_DNA"/>
</dbReference>
<evidence type="ECO:0000313" key="2">
    <source>
        <dbReference type="Proteomes" id="UP000321046"/>
    </source>
</evidence>
<dbReference type="RefSeq" id="WP_146972288.1">
    <property type="nucleotide sequence ID" value="NZ_VOSL01000008.1"/>
</dbReference>
<protein>
    <recommendedName>
        <fullName evidence="3">Outer membrane protein beta-barrel domain-containing protein</fullName>
    </recommendedName>
</protein>
<reference evidence="1 2" key="1">
    <citation type="submission" date="2019-08" db="EMBL/GenBank/DDBJ databases">
        <title>Bradymonadales sp. TMQ2.</title>
        <authorList>
            <person name="Liang Q."/>
        </authorList>
    </citation>
    <scope>NUCLEOTIDE SEQUENCE [LARGE SCALE GENOMIC DNA]</scope>
    <source>
        <strain evidence="1 2">TMQ2</strain>
    </source>
</reference>
<comment type="caution">
    <text evidence="1">The sequence shown here is derived from an EMBL/GenBank/DDBJ whole genome shotgun (WGS) entry which is preliminary data.</text>
</comment>
<evidence type="ECO:0008006" key="3">
    <source>
        <dbReference type="Google" id="ProtNLM"/>
    </source>
</evidence>
<dbReference type="AlphaFoldDB" id="A0A5C6XT55"/>
<accession>A0A5C6XT55</accession>
<name>A0A5C6XT55_9DELT</name>
<dbReference type="Proteomes" id="UP000321046">
    <property type="component" value="Unassembled WGS sequence"/>
</dbReference>
<dbReference type="OrthoDB" id="5507637at2"/>
<gene>
    <name evidence="1" type="ORF">FRC96_01550</name>
</gene>